<organism evidence="2 3">
    <name type="scientific">Malassezia pachydermatis</name>
    <dbReference type="NCBI Taxonomy" id="77020"/>
    <lineage>
        <taxon>Eukaryota</taxon>
        <taxon>Fungi</taxon>
        <taxon>Dikarya</taxon>
        <taxon>Basidiomycota</taxon>
        <taxon>Ustilaginomycotina</taxon>
        <taxon>Malasseziomycetes</taxon>
        <taxon>Malasseziales</taxon>
        <taxon>Malasseziaceae</taxon>
        <taxon>Malassezia</taxon>
    </lineage>
</organism>
<evidence type="ECO:0000313" key="2">
    <source>
        <dbReference type="EMBL" id="KOS13675.1"/>
    </source>
</evidence>
<gene>
    <name evidence="2" type="ORF">Malapachy_1741</name>
</gene>
<dbReference type="Pfam" id="PF04177">
    <property type="entry name" value="TAP42"/>
    <property type="match status" value="1"/>
</dbReference>
<dbReference type="GO" id="GO:0035303">
    <property type="term" value="P:regulation of dephosphorylation"/>
    <property type="evidence" value="ECO:0007669"/>
    <property type="project" value="TreeGrafter"/>
</dbReference>
<dbReference type="STRING" id="77020.A0A0M9VNU3"/>
<evidence type="ECO:0000256" key="1">
    <source>
        <dbReference type="SAM" id="MobiDB-lite"/>
    </source>
</evidence>
<dbReference type="Proteomes" id="UP000037751">
    <property type="component" value="Unassembled WGS sequence"/>
</dbReference>
<evidence type="ECO:0000313" key="3">
    <source>
        <dbReference type="Proteomes" id="UP000037751"/>
    </source>
</evidence>
<dbReference type="PANTHER" id="PTHR10933">
    <property type="entry name" value="IMMUNOGLOBULIN-BINDING PROTEIN 1"/>
    <property type="match status" value="1"/>
</dbReference>
<dbReference type="Gene3D" id="1.25.40.540">
    <property type="entry name" value="TAP42-like family"/>
    <property type="match status" value="1"/>
</dbReference>
<dbReference type="GO" id="GO:0009966">
    <property type="term" value="P:regulation of signal transduction"/>
    <property type="evidence" value="ECO:0007669"/>
    <property type="project" value="InterPro"/>
</dbReference>
<feature type="region of interest" description="Disordered" evidence="1">
    <location>
        <begin position="327"/>
        <end position="387"/>
    </location>
</feature>
<protein>
    <submittedName>
        <fullName evidence="2">Tap42-like protein</fullName>
    </submittedName>
</protein>
<dbReference type="PANTHER" id="PTHR10933:SF9">
    <property type="entry name" value="IMMUNOGLOBULIN-BINDING PROTEIN 1"/>
    <property type="match status" value="1"/>
</dbReference>
<dbReference type="InterPro" id="IPR007304">
    <property type="entry name" value="TAP46-like"/>
</dbReference>
<feature type="compositionally biased region" description="Basic and acidic residues" evidence="1">
    <location>
        <begin position="333"/>
        <end position="346"/>
    </location>
</feature>
<keyword evidence="3" id="KW-1185">Reference proteome</keyword>
<reference evidence="2 3" key="1">
    <citation type="submission" date="2015-07" db="EMBL/GenBank/DDBJ databases">
        <title>Draft Genome Sequence of Malassezia furfur CBS1878 and Malassezia pachydermatis CBS1879.</title>
        <authorList>
            <person name="Triana S."/>
            <person name="Ohm R."/>
            <person name="Gonzalez A."/>
            <person name="DeCock H."/>
            <person name="Restrepo S."/>
            <person name="Celis A."/>
        </authorList>
    </citation>
    <scope>NUCLEOTIDE SEQUENCE [LARGE SCALE GENOMIC DNA]</scope>
    <source>
        <strain evidence="2 3">CBS 1879</strain>
    </source>
</reference>
<dbReference type="GeneID" id="28728114"/>
<accession>A0A0M9VNU3</accession>
<dbReference type="GO" id="GO:0051721">
    <property type="term" value="F:protein phosphatase 2A binding"/>
    <property type="evidence" value="ECO:0007669"/>
    <property type="project" value="TreeGrafter"/>
</dbReference>
<dbReference type="EMBL" id="LGAV01000005">
    <property type="protein sequence ID" value="KOS13675.1"/>
    <property type="molecule type" value="Genomic_DNA"/>
</dbReference>
<dbReference type="OrthoDB" id="10261753at2759"/>
<name>A0A0M9VNU3_9BASI</name>
<dbReference type="AlphaFoldDB" id="A0A0M9VNU3"/>
<proteinExistence type="predicted"/>
<dbReference type="GO" id="GO:0005829">
    <property type="term" value="C:cytosol"/>
    <property type="evidence" value="ECO:0007669"/>
    <property type="project" value="TreeGrafter"/>
</dbReference>
<dbReference type="RefSeq" id="XP_017991307.1">
    <property type="nucleotide sequence ID" value="XM_018136239.1"/>
</dbReference>
<dbReference type="InterPro" id="IPR038511">
    <property type="entry name" value="TAP42/TAP46-like_sf"/>
</dbReference>
<sequence length="387" mass="42902">MADDSSPTSFTSELEAVCRVASQSQKQTEALERLRRVAHAADALGIVSDNDRLDEISTPSLRVFFIASLQAQLASSAPVTSTDDRMRARKAQVEASCGAARLFFSVARRHKALPASVMALLRTSVEGESRPMAPAEKRHYKIQTYKLEKQVQTQLQASRQALRDKAKVTTTGPSDVFYDMLVLTMDQDDEEDVVPDDIVSTTLDVKMPSTVRAYLLLLLVLHALRTASVLESGTQELELLQAAPSMPDTHDAATHGAAEEWRIDAPSRWFASTGPLLSEQGKPLRPFVITPASDKRAQLQSEVFRPSHRLPTMSIDEYLAEEARRGNIIGASDKNEATPREKRAEQAEMDGTQAAEEAEEEARQEAIRWDTFKEQHRRGEGNTMNRG</sequence>
<dbReference type="VEuPathDB" id="FungiDB:Malapachy_1741"/>
<feature type="compositionally biased region" description="Basic and acidic residues" evidence="1">
    <location>
        <begin position="361"/>
        <end position="380"/>
    </location>
</feature>
<comment type="caution">
    <text evidence="2">The sequence shown here is derived from an EMBL/GenBank/DDBJ whole genome shotgun (WGS) entry which is preliminary data.</text>
</comment>